<comment type="caution">
    <text evidence="1">The sequence shown here is derived from an EMBL/GenBank/DDBJ whole genome shotgun (WGS) entry which is preliminary data.</text>
</comment>
<evidence type="ECO:0000313" key="1">
    <source>
        <dbReference type="EMBL" id="KKU94840.1"/>
    </source>
</evidence>
<dbReference type="Gene3D" id="1.10.150.390">
    <property type="match status" value="1"/>
</dbReference>
<name>A0A0G1XKG9_9BACT</name>
<protein>
    <submittedName>
        <fullName evidence="1">DNA-directed RNA polymerase subunit beta</fullName>
    </submittedName>
</protein>
<evidence type="ECO:0000313" key="2">
    <source>
        <dbReference type="Proteomes" id="UP000034661"/>
    </source>
</evidence>
<dbReference type="GO" id="GO:0000428">
    <property type="term" value="C:DNA-directed RNA polymerase complex"/>
    <property type="evidence" value="ECO:0007669"/>
    <property type="project" value="UniProtKB-KW"/>
</dbReference>
<dbReference type="PATRIC" id="fig|1618439.3.peg.612"/>
<proteinExistence type="predicted"/>
<dbReference type="PANTHER" id="PTHR48443">
    <property type="entry name" value="DNA-DIRECTED RNA POLYMERASE SUBUNIT BETA"/>
    <property type="match status" value="1"/>
</dbReference>
<dbReference type="AlphaFoldDB" id="A0A0G1XKG9"/>
<keyword evidence="1" id="KW-0240">DNA-directed RNA polymerase</keyword>
<reference evidence="1 2" key="1">
    <citation type="journal article" date="2015" name="Nature">
        <title>rRNA introns, odd ribosomes, and small enigmatic genomes across a large radiation of phyla.</title>
        <authorList>
            <person name="Brown C.T."/>
            <person name="Hug L.A."/>
            <person name="Thomas B.C."/>
            <person name="Sharon I."/>
            <person name="Castelle C.J."/>
            <person name="Singh A."/>
            <person name="Wilkins M.J."/>
            <person name="Williams K.H."/>
            <person name="Banfield J.F."/>
        </authorList>
    </citation>
    <scope>NUCLEOTIDE SEQUENCE [LARGE SCALE GENOMIC DNA]</scope>
</reference>
<accession>A0A0G1XKG9</accession>
<dbReference type="Gene3D" id="3.30.60.280">
    <property type="match status" value="1"/>
</dbReference>
<gene>
    <name evidence="1" type="ORF">UY27_C0030G0003</name>
</gene>
<dbReference type="SUPFAM" id="SSF64484">
    <property type="entry name" value="beta and beta-prime subunits of DNA dependent RNA-polymerase"/>
    <property type="match status" value="1"/>
</dbReference>
<dbReference type="EMBL" id="LCPJ01000030">
    <property type="protein sequence ID" value="KKU94840.1"/>
    <property type="molecule type" value="Genomic_DNA"/>
</dbReference>
<dbReference type="PANTHER" id="PTHR48443:SF1">
    <property type="entry name" value="DNA-DIRECTED RNA POLYMERASE SUBUNIT BETA"/>
    <property type="match status" value="1"/>
</dbReference>
<dbReference type="Proteomes" id="UP000034661">
    <property type="component" value="Unassembled WGS sequence"/>
</dbReference>
<sequence length="108" mass="11310">MSDRVRILTSGDTSLLPGDILDRTAFEAENARILAAGGEPATAQIVILGITRAALKTASWLSAASFIETTSQLADAAIEGRVDPLLGLKENVIIGRLIPTSPDRAVIV</sequence>
<keyword evidence="1" id="KW-0804">Transcription</keyword>
<organism evidence="1 2">
    <name type="scientific">Candidatus Gottesmanbacteria bacterium GW2011_GWA1_48_13</name>
    <dbReference type="NCBI Taxonomy" id="1618439"/>
    <lineage>
        <taxon>Bacteria</taxon>
        <taxon>Candidatus Gottesmaniibacteriota</taxon>
    </lineage>
</organism>